<keyword evidence="3" id="KW-1185">Reference proteome</keyword>
<evidence type="ECO:0000313" key="2">
    <source>
        <dbReference type="EMBL" id="GAA0501946.1"/>
    </source>
</evidence>
<sequence length="63" mass="6924">MEERSAVEYGRLREIAERLAEPGGTAHALKPEVGMRGPEHAGARERRVAWRPGSSVSVDARRA</sequence>
<feature type="region of interest" description="Disordered" evidence="1">
    <location>
        <begin position="21"/>
        <end position="63"/>
    </location>
</feature>
<dbReference type="EMBL" id="BAAABZ010000002">
    <property type="protein sequence ID" value="GAA0501946.1"/>
    <property type="molecule type" value="Genomic_DNA"/>
</dbReference>
<reference evidence="2 3" key="1">
    <citation type="journal article" date="2019" name="Int. J. Syst. Evol. Microbiol.">
        <title>The Global Catalogue of Microorganisms (GCM) 10K type strain sequencing project: providing services to taxonomists for standard genome sequencing and annotation.</title>
        <authorList>
            <consortium name="The Broad Institute Genomics Platform"/>
            <consortium name="The Broad Institute Genome Sequencing Center for Infectious Disease"/>
            <person name="Wu L."/>
            <person name="Ma J."/>
        </authorList>
    </citation>
    <scope>NUCLEOTIDE SEQUENCE [LARGE SCALE GENOMIC DNA]</scope>
    <source>
        <strain evidence="2 3">JCM 5052</strain>
    </source>
</reference>
<feature type="compositionally biased region" description="Basic and acidic residues" evidence="1">
    <location>
        <begin position="37"/>
        <end position="48"/>
    </location>
</feature>
<organism evidence="2 3">
    <name type="scientific">Streptomyces mordarskii</name>
    <dbReference type="NCBI Taxonomy" id="1226758"/>
    <lineage>
        <taxon>Bacteria</taxon>
        <taxon>Bacillati</taxon>
        <taxon>Actinomycetota</taxon>
        <taxon>Actinomycetes</taxon>
        <taxon>Kitasatosporales</taxon>
        <taxon>Streptomycetaceae</taxon>
        <taxon>Streptomyces</taxon>
    </lineage>
</organism>
<comment type="caution">
    <text evidence="2">The sequence shown here is derived from an EMBL/GenBank/DDBJ whole genome shotgun (WGS) entry which is preliminary data.</text>
</comment>
<name>A0ABN1BNY2_9ACTN</name>
<proteinExistence type="predicted"/>
<gene>
    <name evidence="2" type="ORF">GCM10010390_00320</name>
</gene>
<protein>
    <submittedName>
        <fullName evidence="2">Uncharacterized protein</fullName>
    </submittedName>
</protein>
<dbReference type="Proteomes" id="UP001501576">
    <property type="component" value="Unassembled WGS sequence"/>
</dbReference>
<accession>A0ABN1BNY2</accession>
<evidence type="ECO:0000256" key="1">
    <source>
        <dbReference type="SAM" id="MobiDB-lite"/>
    </source>
</evidence>
<evidence type="ECO:0000313" key="3">
    <source>
        <dbReference type="Proteomes" id="UP001501576"/>
    </source>
</evidence>